<proteinExistence type="predicted"/>
<name>A0A9X1MWK5_9GAMM</name>
<organism evidence="1 2">
    <name type="scientific">Limnobaculum eriocheiris</name>
    <dbReference type="NCBI Taxonomy" id="2897391"/>
    <lineage>
        <taxon>Bacteria</taxon>
        <taxon>Pseudomonadati</taxon>
        <taxon>Pseudomonadota</taxon>
        <taxon>Gammaproteobacteria</taxon>
        <taxon>Enterobacterales</taxon>
        <taxon>Budviciaceae</taxon>
        <taxon>Limnobaculum</taxon>
    </lineage>
</organism>
<dbReference type="AlphaFoldDB" id="A0A9X1MWK5"/>
<keyword evidence="2" id="KW-1185">Reference proteome</keyword>
<dbReference type="RefSeq" id="WP_219290889.1">
    <property type="nucleotide sequence ID" value="NZ_JAJNAG010000018.1"/>
</dbReference>
<evidence type="ECO:0000313" key="2">
    <source>
        <dbReference type="Proteomes" id="UP001139171"/>
    </source>
</evidence>
<evidence type="ECO:0000313" key="1">
    <source>
        <dbReference type="EMBL" id="MCD1126234.1"/>
    </source>
</evidence>
<accession>A0A9X1MWK5</accession>
<protein>
    <submittedName>
        <fullName evidence="1">Uncharacterized protein</fullName>
    </submittedName>
</protein>
<gene>
    <name evidence="1" type="ORF">LPW36_09505</name>
</gene>
<dbReference type="Proteomes" id="UP001139171">
    <property type="component" value="Unassembled WGS sequence"/>
</dbReference>
<comment type="caution">
    <text evidence="1">The sequence shown here is derived from an EMBL/GenBank/DDBJ whole genome shotgun (WGS) entry which is preliminary data.</text>
</comment>
<reference evidence="1" key="1">
    <citation type="submission" date="2021-11" db="EMBL/GenBank/DDBJ databases">
        <title>Jinshanibacter sp. isolated from one year old Eriocheir sinensis.</title>
        <authorList>
            <person name="Li J.-Y."/>
            <person name="He W."/>
            <person name="Gao T.-H."/>
        </authorList>
    </citation>
    <scope>NUCLEOTIDE SEQUENCE</scope>
    <source>
        <strain evidence="1">LJY008</strain>
    </source>
</reference>
<dbReference type="EMBL" id="JAJNAG010000018">
    <property type="protein sequence ID" value="MCD1126234.1"/>
    <property type="molecule type" value="Genomic_DNA"/>
</dbReference>
<sequence length="79" mass="9117">MLDYSVTITLTEEQARTVEWLLNHHIKAQDGLTDAFFDGIYETKGLERRAMREIEEASNGITKDCIQVLKAISVARFWE</sequence>